<keyword evidence="2" id="KW-1185">Reference proteome</keyword>
<reference evidence="1" key="1">
    <citation type="journal article" date="2020" name="Stud. Mycol.">
        <title>101 Dothideomycetes genomes: a test case for predicting lifestyles and emergence of pathogens.</title>
        <authorList>
            <person name="Haridas S."/>
            <person name="Albert R."/>
            <person name="Binder M."/>
            <person name="Bloem J."/>
            <person name="Labutti K."/>
            <person name="Salamov A."/>
            <person name="Andreopoulos B."/>
            <person name="Baker S."/>
            <person name="Barry K."/>
            <person name="Bills G."/>
            <person name="Bluhm B."/>
            <person name="Cannon C."/>
            <person name="Castanera R."/>
            <person name="Culley D."/>
            <person name="Daum C."/>
            <person name="Ezra D."/>
            <person name="Gonzalez J."/>
            <person name="Henrissat B."/>
            <person name="Kuo A."/>
            <person name="Liang C."/>
            <person name="Lipzen A."/>
            <person name="Lutzoni F."/>
            <person name="Magnuson J."/>
            <person name="Mondo S."/>
            <person name="Nolan M."/>
            <person name="Ohm R."/>
            <person name="Pangilinan J."/>
            <person name="Park H.-J."/>
            <person name="Ramirez L."/>
            <person name="Alfaro M."/>
            <person name="Sun H."/>
            <person name="Tritt A."/>
            <person name="Yoshinaga Y."/>
            <person name="Zwiers L.-H."/>
            <person name="Turgeon B."/>
            <person name="Goodwin S."/>
            <person name="Spatafora J."/>
            <person name="Crous P."/>
            <person name="Grigoriev I."/>
        </authorList>
    </citation>
    <scope>NUCLEOTIDE SEQUENCE</scope>
    <source>
        <strain evidence="1">CBS 183.55</strain>
    </source>
</reference>
<evidence type="ECO:0000313" key="1">
    <source>
        <dbReference type="EMBL" id="KAF1923426.1"/>
    </source>
</evidence>
<dbReference type="EMBL" id="ML979005">
    <property type="protein sequence ID" value="KAF1923426.1"/>
    <property type="molecule type" value="Genomic_DNA"/>
</dbReference>
<sequence>MPVSVSCAAGGILASGPFSAEVAMTRTRPLVPLPCQRRPFLHASRRQRGKGHGELIDRLYNSLIVVGLVVLVDSRVLDVFETVPLFSLRLCPLFALAGVDSPNTLTMKTRRRLISYRLWGHALVLNLQVQARTSLTLCLVVLNQSDYTSLVVLNQSDYTNLVVLNQSDYTNLLYLLNAALSSIAFTCRH</sequence>
<name>A0A6A5R9U6_9PLEO</name>
<dbReference type="RefSeq" id="XP_033443679.1">
    <property type="nucleotide sequence ID" value="XM_033594195.1"/>
</dbReference>
<gene>
    <name evidence="1" type="ORF">M421DRAFT_425801</name>
</gene>
<accession>A0A6A5R9U6</accession>
<evidence type="ECO:0000313" key="2">
    <source>
        <dbReference type="Proteomes" id="UP000800082"/>
    </source>
</evidence>
<dbReference type="Proteomes" id="UP000800082">
    <property type="component" value="Unassembled WGS sequence"/>
</dbReference>
<proteinExistence type="predicted"/>
<dbReference type="AlphaFoldDB" id="A0A6A5R9U6"/>
<dbReference type="GeneID" id="54351863"/>
<organism evidence="1 2">
    <name type="scientific">Didymella exigua CBS 183.55</name>
    <dbReference type="NCBI Taxonomy" id="1150837"/>
    <lineage>
        <taxon>Eukaryota</taxon>
        <taxon>Fungi</taxon>
        <taxon>Dikarya</taxon>
        <taxon>Ascomycota</taxon>
        <taxon>Pezizomycotina</taxon>
        <taxon>Dothideomycetes</taxon>
        <taxon>Pleosporomycetidae</taxon>
        <taxon>Pleosporales</taxon>
        <taxon>Pleosporineae</taxon>
        <taxon>Didymellaceae</taxon>
        <taxon>Didymella</taxon>
    </lineage>
</organism>
<protein>
    <submittedName>
        <fullName evidence="1">Uncharacterized protein</fullName>
    </submittedName>
</protein>